<sequence>MVAAAMRAVPVDRQNPESAASTEFPFEQDPLDVGDGPTSRIGSPKGHARHPMDQPEPHPPVGSSDGRSDP</sequence>
<accession>A0ABQ3CKG6</accession>
<keyword evidence="3" id="KW-1185">Reference proteome</keyword>
<evidence type="ECO:0000256" key="1">
    <source>
        <dbReference type="SAM" id="MobiDB-lite"/>
    </source>
</evidence>
<proteinExistence type="predicted"/>
<evidence type="ECO:0000313" key="3">
    <source>
        <dbReference type="Proteomes" id="UP000653644"/>
    </source>
</evidence>
<protein>
    <submittedName>
        <fullName evidence="2">Uncharacterized protein</fullName>
    </submittedName>
</protein>
<name>A0ABQ3CKG6_9ACTN</name>
<feature type="region of interest" description="Disordered" evidence="1">
    <location>
        <begin position="1"/>
        <end position="70"/>
    </location>
</feature>
<dbReference type="Proteomes" id="UP000653644">
    <property type="component" value="Unassembled WGS sequence"/>
</dbReference>
<dbReference type="EMBL" id="BMVN01000007">
    <property type="protein sequence ID" value="GHA20461.1"/>
    <property type="molecule type" value="Genomic_DNA"/>
</dbReference>
<gene>
    <name evidence="2" type="ORF">GCM10010345_26820</name>
</gene>
<comment type="caution">
    <text evidence="2">The sequence shown here is derived from an EMBL/GenBank/DDBJ whole genome shotgun (WGS) entry which is preliminary data.</text>
</comment>
<evidence type="ECO:0000313" key="2">
    <source>
        <dbReference type="EMBL" id="GHA20461.1"/>
    </source>
</evidence>
<reference evidence="3" key="1">
    <citation type="journal article" date="2019" name="Int. J. Syst. Evol. Microbiol.">
        <title>The Global Catalogue of Microorganisms (GCM) 10K type strain sequencing project: providing services to taxonomists for standard genome sequencing and annotation.</title>
        <authorList>
            <consortium name="The Broad Institute Genomics Platform"/>
            <consortium name="The Broad Institute Genome Sequencing Center for Infectious Disease"/>
            <person name="Wu L."/>
            <person name="Ma J."/>
        </authorList>
    </citation>
    <scope>NUCLEOTIDE SEQUENCE [LARGE SCALE GENOMIC DNA]</scope>
    <source>
        <strain evidence="3">JCM 4733</strain>
    </source>
</reference>
<organism evidence="2 3">
    <name type="scientific">Streptomyces canarius</name>
    <dbReference type="NCBI Taxonomy" id="285453"/>
    <lineage>
        <taxon>Bacteria</taxon>
        <taxon>Bacillati</taxon>
        <taxon>Actinomycetota</taxon>
        <taxon>Actinomycetes</taxon>
        <taxon>Kitasatosporales</taxon>
        <taxon>Streptomycetaceae</taxon>
        <taxon>Streptomyces</taxon>
    </lineage>
</organism>